<accession>A0A5P8K3W1</accession>
<protein>
    <submittedName>
        <fullName evidence="1">Uncharacterized protein</fullName>
    </submittedName>
</protein>
<keyword evidence="2" id="KW-1185">Reference proteome</keyword>
<proteinExistence type="predicted"/>
<evidence type="ECO:0000313" key="1">
    <source>
        <dbReference type="EMBL" id="QFQ97297.1"/>
    </source>
</evidence>
<evidence type="ECO:0000313" key="2">
    <source>
        <dbReference type="Proteomes" id="UP000327294"/>
    </source>
</evidence>
<dbReference type="AlphaFoldDB" id="A0A5P8K3W1"/>
<dbReference type="Proteomes" id="UP000327294">
    <property type="component" value="Chromosome"/>
</dbReference>
<dbReference type="EMBL" id="CP045096">
    <property type="protein sequence ID" value="QFQ97297.1"/>
    <property type="molecule type" value="Genomic_DNA"/>
</dbReference>
<name>A0A5P8K3W1_9ACTN</name>
<sequence length="72" mass="8203">MDDRTTVLRDDQRLTFGRCGQQAYAGTLTDGHMVTQVFRHRRSEATAGHEVEPVWGEILHQCDFCDPDIQAI</sequence>
<dbReference type="KEGG" id="sphv:F9278_15000"/>
<gene>
    <name evidence="1" type="ORF">F9278_15000</name>
</gene>
<organism evidence="1 2">
    <name type="scientific">Streptomyces phaeolivaceus</name>
    <dbReference type="NCBI Taxonomy" id="2653200"/>
    <lineage>
        <taxon>Bacteria</taxon>
        <taxon>Bacillati</taxon>
        <taxon>Actinomycetota</taxon>
        <taxon>Actinomycetes</taxon>
        <taxon>Kitasatosporales</taxon>
        <taxon>Streptomycetaceae</taxon>
        <taxon>Streptomyces</taxon>
    </lineage>
</organism>
<reference evidence="1 2" key="1">
    <citation type="submission" date="2019-10" db="EMBL/GenBank/DDBJ databases">
        <title>Streptomyces sp. strain GY16 isolated from leaves of Broussonetia papyrifera.</title>
        <authorList>
            <person name="Mo P."/>
        </authorList>
    </citation>
    <scope>NUCLEOTIDE SEQUENCE [LARGE SCALE GENOMIC DNA]</scope>
    <source>
        <strain evidence="1 2">GY16</strain>
    </source>
</reference>
<dbReference type="RefSeq" id="WP_152168781.1">
    <property type="nucleotide sequence ID" value="NZ_CP045096.1"/>
</dbReference>